<gene>
    <name evidence="1" type="ORF">DEO72_LG3g975</name>
</gene>
<keyword evidence="2" id="KW-1185">Reference proteome</keyword>
<organism evidence="1 2">
    <name type="scientific">Vigna unguiculata</name>
    <name type="common">Cowpea</name>
    <dbReference type="NCBI Taxonomy" id="3917"/>
    <lineage>
        <taxon>Eukaryota</taxon>
        <taxon>Viridiplantae</taxon>
        <taxon>Streptophyta</taxon>
        <taxon>Embryophyta</taxon>
        <taxon>Tracheophyta</taxon>
        <taxon>Spermatophyta</taxon>
        <taxon>Magnoliopsida</taxon>
        <taxon>eudicotyledons</taxon>
        <taxon>Gunneridae</taxon>
        <taxon>Pentapetalae</taxon>
        <taxon>rosids</taxon>
        <taxon>fabids</taxon>
        <taxon>Fabales</taxon>
        <taxon>Fabaceae</taxon>
        <taxon>Papilionoideae</taxon>
        <taxon>50 kb inversion clade</taxon>
        <taxon>NPAAA clade</taxon>
        <taxon>indigoferoid/millettioid clade</taxon>
        <taxon>Phaseoleae</taxon>
        <taxon>Vigna</taxon>
    </lineage>
</organism>
<accession>A0A4D6LCY9</accession>
<dbReference type="EMBL" id="CP039347">
    <property type="protein sequence ID" value="QCD86452.1"/>
    <property type="molecule type" value="Genomic_DNA"/>
</dbReference>
<evidence type="ECO:0000313" key="2">
    <source>
        <dbReference type="Proteomes" id="UP000501690"/>
    </source>
</evidence>
<evidence type="ECO:0000313" key="1">
    <source>
        <dbReference type="EMBL" id="QCD86452.1"/>
    </source>
</evidence>
<proteinExistence type="predicted"/>
<dbReference type="AlphaFoldDB" id="A0A4D6LCY9"/>
<protein>
    <submittedName>
        <fullName evidence="1">Uncharacterized protein</fullName>
    </submittedName>
</protein>
<name>A0A4D6LCY9_VIGUN</name>
<dbReference type="Proteomes" id="UP000501690">
    <property type="component" value="Linkage Group LG3"/>
</dbReference>
<reference evidence="1 2" key="1">
    <citation type="submission" date="2019-04" db="EMBL/GenBank/DDBJ databases">
        <title>An improved genome assembly and genetic linkage map for asparagus bean, Vigna unguiculata ssp. sesquipedialis.</title>
        <authorList>
            <person name="Xia Q."/>
            <person name="Zhang R."/>
            <person name="Dong Y."/>
        </authorList>
    </citation>
    <scope>NUCLEOTIDE SEQUENCE [LARGE SCALE GENOMIC DNA]</scope>
    <source>
        <tissue evidence="1">Leaf</tissue>
    </source>
</reference>
<sequence>MSFRAQLEGCHSELNSRNATCLTPISSSTQGTPASRPLRYPRSLVDQAHHNKYNTNLLQQNRLAGDTYREALRASRPPGGCDGSNLCSH</sequence>